<dbReference type="OrthoDB" id="6179678at2759"/>
<keyword evidence="2" id="KW-1185">Reference proteome</keyword>
<evidence type="ECO:0000313" key="1">
    <source>
        <dbReference type="EMBL" id="VDH93259.1"/>
    </source>
</evidence>
<dbReference type="AlphaFoldDB" id="A0A8B6BPM7"/>
<dbReference type="EMBL" id="UYJE01000430">
    <property type="protein sequence ID" value="VDH93259.1"/>
    <property type="molecule type" value="Genomic_DNA"/>
</dbReference>
<name>A0A8B6BPM7_MYTGA</name>
<proteinExistence type="predicted"/>
<reference evidence="1" key="1">
    <citation type="submission" date="2018-11" db="EMBL/GenBank/DDBJ databases">
        <authorList>
            <person name="Alioto T."/>
            <person name="Alioto T."/>
        </authorList>
    </citation>
    <scope>NUCLEOTIDE SEQUENCE</scope>
</reference>
<dbReference type="Proteomes" id="UP000596742">
    <property type="component" value="Unassembled WGS sequence"/>
</dbReference>
<organism evidence="1 2">
    <name type="scientific">Mytilus galloprovincialis</name>
    <name type="common">Mediterranean mussel</name>
    <dbReference type="NCBI Taxonomy" id="29158"/>
    <lineage>
        <taxon>Eukaryota</taxon>
        <taxon>Metazoa</taxon>
        <taxon>Spiralia</taxon>
        <taxon>Lophotrochozoa</taxon>
        <taxon>Mollusca</taxon>
        <taxon>Bivalvia</taxon>
        <taxon>Autobranchia</taxon>
        <taxon>Pteriomorphia</taxon>
        <taxon>Mytilida</taxon>
        <taxon>Mytiloidea</taxon>
        <taxon>Mytilidae</taxon>
        <taxon>Mytilinae</taxon>
        <taxon>Mytilus</taxon>
    </lineage>
</organism>
<accession>A0A8B6BPM7</accession>
<sequence>MDEITFKYLSAKRDLKPGRLYLLPKLHKLDPELIESVQQNPTLYKNVRIQGRPIVSLSGTVLERIGQYLDKFMLPAVLKQETHLRDSLEFINIIEKLQEVTAKQRIDTLMVKPKSVLQSPPLVFSTVFSRQKSHIKNNILKHWDKLKDDEEAKLLFDKRPLFAFRRHKNLKDIVTSATLNN</sequence>
<evidence type="ECO:0000313" key="2">
    <source>
        <dbReference type="Proteomes" id="UP000596742"/>
    </source>
</evidence>
<dbReference type="PANTHER" id="PTHR21301:SF10">
    <property type="entry name" value="REVERSE TRANSCRIPTASE DOMAIN-CONTAINING PROTEIN"/>
    <property type="match status" value="1"/>
</dbReference>
<comment type="caution">
    <text evidence="1">The sequence shown here is derived from an EMBL/GenBank/DDBJ whole genome shotgun (WGS) entry which is preliminary data.</text>
</comment>
<gene>
    <name evidence="1" type="ORF">MGAL_10B066121</name>
</gene>
<protein>
    <submittedName>
        <fullName evidence="1">Uncharacterized protein</fullName>
    </submittedName>
</protein>
<dbReference type="PANTHER" id="PTHR21301">
    <property type="entry name" value="REVERSE TRANSCRIPTASE"/>
    <property type="match status" value="1"/>
</dbReference>